<organism evidence="1 2">
    <name type="scientific">Terriglobus roseus</name>
    <dbReference type="NCBI Taxonomy" id="392734"/>
    <lineage>
        <taxon>Bacteria</taxon>
        <taxon>Pseudomonadati</taxon>
        <taxon>Acidobacteriota</taxon>
        <taxon>Terriglobia</taxon>
        <taxon>Terriglobales</taxon>
        <taxon>Acidobacteriaceae</taxon>
        <taxon>Terriglobus</taxon>
    </lineage>
</organism>
<accession>A0A1H4RFA8</accession>
<name>A0A1H4RFA8_9BACT</name>
<dbReference type="PANTHER" id="PTHR11102">
    <property type="entry name" value="SEL-1-LIKE PROTEIN"/>
    <property type="match status" value="1"/>
</dbReference>
<dbReference type="Gene3D" id="1.25.40.10">
    <property type="entry name" value="Tetratricopeptide repeat domain"/>
    <property type="match status" value="1"/>
</dbReference>
<dbReference type="InterPro" id="IPR011990">
    <property type="entry name" value="TPR-like_helical_dom_sf"/>
</dbReference>
<evidence type="ECO:0000313" key="1">
    <source>
        <dbReference type="EMBL" id="SEC30567.1"/>
    </source>
</evidence>
<evidence type="ECO:0000313" key="2">
    <source>
        <dbReference type="Proteomes" id="UP000182409"/>
    </source>
</evidence>
<evidence type="ECO:0008006" key="3">
    <source>
        <dbReference type="Google" id="ProtNLM"/>
    </source>
</evidence>
<dbReference type="InterPro" id="IPR006597">
    <property type="entry name" value="Sel1-like"/>
</dbReference>
<dbReference type="InterPro" id="IPR050767">
    <property type="entry name" value="Sel1_AlgK"/>
</dbReference>
<dbReference type="SUPFAM" id="SSF81901">
    <property type="entry name" value="HCP-like"/>
    <property type="match status" value="1"/>
</dbReference>
<gene>
    <name evidence="1" type="ORF">SAMN05443244_3139</name>
</gene>
<dbReference type="Proteomes" id="UP000182409">
    <property type="component" value="Unassembled WGS sequence"/>
</dbReference>
<sequence>MMTTETKEQSLDLVRTAALCGVHQAQLMFGQMLLDGKLIERNPTWALHWFERAAKSGNLMAVNMVGRCHDQGWGTPPSAALAEQWFRKAAERGLDWGMYNLATLLTLGEGGVRKDRLQALVWFRRAAELGHAKSMNILGGFYEDGWEVRADRTMALEFYRKAAEGGDFRGQFNLGRLLAEEGDTAAAMHWWKQVPQTATPAFLRKMKRFLEEAPATASRSFAATLPDAQSMQQEVGMR</sequence>
<dbReference type="AlphaFoldDB" id="A0A1H4RFA8"/>
<dbReference type="EMBL" id="FNSD01000001">
    <property type="protein sequence ID" value="SEC30567.1"/>
    <property type="molecule type" value="Genomic_DNA"/>
</dbReference>
<dbReference type="Pfam" id="PF08238">
    <property type="entry name" value="Sel1"/>
    <property type="match status" value="5"/>
</dbReference>
<dbReference type="SMART" id="SM00671">
    <property type="entry name" value="SEL1"/>
    <property type="match status" value="4"/>
</dbReference>
<dbReference type="PANTHER" id="PTHR11102:SF160">
    <property type="entry name" value="ERAD-ASSOCIATED E3 UBIQUITIN-PROTEIN LIGASE COMPONENT HRD3"/>
    <property type="match status" value="1"/>
</dbReference>
<reference evidence="1 2" key="1">
    <citation type="submission" date="2016-10" db="EMBL/GenBank/DDBJ databases">
        <authorList>
            <person name="de Groot N.N."/>
        </authorList>
    </citation>
    <scope>NUCLEOTIDE SEQUENCE [LARGE SCALE GENOMIC DNA]</scope>
    <source>
        <strain evidence="1 2">AB35.6</strain>
    </source>
</reference>
<protein>
    <recommendedName>
        <fullName evidence="3">TPR repeat-containing protein</fullName>
    </recommendedName>
</protein>
<dbReference type="RefSeq" id="WP_083350567.1">
    <property type="nucleotide sequence ID" value="NZ_FNSD01000001.1"/>
</dbReference>
<proteinExistence type="predicted"/>